<keyword evidence="9" id="KW-1185">Reference proteome</keyword>
<dbReference type="OrthoDB" id="4367351at2759"/>
<feature type="transmembrane region" description="Helical" evidence="6">
    <location>
        <begin position="110"/>
        <end position="128"/>
    </location>
</feature>
<dbReference type="PANTHER" id="PTHR33048">
    <property type="entry name" value="PTH11-LIKE INTEGRAL MEMBRANE PROTEIN (AFU_ORTHOLOGUE AFUA_5G11245)"/>
    <property type="match status" value="1"/>
</dbReference>
<comment type="caution">
    <text evidence="8">The sequence shown here is derived from an EMBL/GenBank/DDBJ whole genome shotgun (WGS) entry which is preliminary data.</text>
</comment>
<gene>
    <name evidence="8" type="ORF">NUU61_001628</name>
</gene>
<reference evidence="8" key="2">
    <citation type="journal article" date="2023" name="IMA Fungus">
        <title>Comparative genomic study of the Penicillium genus elucidates a diverse pangenome and 15 lateral gene transfer events.</title>
        <authorList>
            <person name="Petersen C."/>
            <person name="Sorensen T."/>
            <person name="Nielsen M.R."/>
            <person name="Sondergaard T.E."/>
            <person name="Sorensen J.L."/>
            <person name="Fitzpatrick D.A."/>
            <person name="Frisvad J.C."/>
            <person name="Nielsen K.L."/>
        </authorList>
    </citation>
    <scope>NUCLEOTIDE SEQUENCE</scope>
    <source>
        <strain evidence="8">IBT 34128</strain>
    </source>
</reference>
<evidence type="ECO:0000256" key="5">
    <source>
        <dbReference type="ARBA" id="ARBA00038359"/>
    </source>
</evidence>
<dbReference type="RefSeq" id="XP_056513277.1">
    <property type="nucleotide sequence ID" value="XM_056652210.1"/>
</dbReference>
<protein>
    <recommendedName>
        <fullName evidence="7">Rhodopsin domain-containing protein</fullName>
    </recommendedName>
</protein>
<dbReference type="AlphaFoldDB" id="A0A9W9KFW1"/>
<keyword evidence="3 6" id="KW-1133">Transmembrane helix</keyword>
<keyword evidence="2 6" id="KW-0812">Transmembrane</keyword>
<evidence type="ECO:0000259" key="7">
    <source>
        <dbReference type="Pfam" id="PF20684"/>
    </source>
</evidence>
<dbReference type="GeneID" id="81391378"/>
<evidence type="ECO:0000256" key="1">
    <source>
        <dbReference type="ARBA" id="ARBA00004141"/>
    </source>
</evidence>
<evidence type="ECO:0000256" key="3">
    <source>
        <dbReference type="ARBA" id="ARBA00022989"/>
    </source>
</evidence>
<proteinExistence type="inferred from homology"/>
<dbReference type="Proteomes" id="UP001141434">
    <property type="component" value="Unassembled WGS sequence"/>
</dbReference>
<feature type="transmembrane region" description="Helical" evidence="6">
    <location>
        <begin position="25"/>
        <end position="48"/>
    </location>
</feature>
<feature type="transmembrane region" description="Helical" evidence="6">
    <location>
        <begin position="148"/>
        <end position="167"/>
    </location>
</feature>
<dbReference type="Pfam" id="PF20684">
    <property type="entry name" value="Fung_rhodopsin"/>
    <property type="match status" value="1"/>
</dbReference>
<dbReference type="GO" id="GO:0016020">
    <property type="term" value="C:membrane"/>
    <property type="evidence" value="ECO:0007669"/>
    <property type="project" value="UniProtKB-SubCell"/>
</dbReference>
<dbReference type="InterPro" id="IPR049326">
    <property type="entry name" value="Rhodopsin_dom_fungi"/>
</dbReference>
<evidence type="ECO:0000256" key="4">
    <source>
        <dbReference type="ARBA" id="ARBA00023136"/>
    </source>
</evidence>
<feature type="domain" description="Rhodopsin" evidence="7">
    <location>
        <begin position="3"/>
        <end position="171"/>
    </location>
</feature>
<evidence type="ECO:0000256" key="2">
    <source>
        <dbReference type="ARBA" id="ARBA00022692"/>
    </source>
</evidence>
<evidence type="ECO:0000313" key="9">
    <source>
        <dbReference type="Proteomes" id="UP001141434"/>
    </source>
</evidence>
<dbReference type="PANTHER" id="PTHR33048:SF155">
    <property type="entry name" value="INTEGRAL MEMBRANE PROTEIN"/>
    <property type="match status" value="1"/>
</dbReference>
<feature type="transmembrane region" description="Helical" evidence="6">
    <location>
        <begin position="76"/>
        <end position="98"/>
    </location>
</feature>
<reference evidence="8" key="1">
    <citation type="submission" date="2022-11" db="EMBL/GenBank/DDBJ databases">
        <authorList>
            <person name="Petersen C."/>
        </authorList>
    </citation>
    <scope>NUCLEOTIDE SEQUENCE</scope>
    <source>
        <strain evidence="8">IBT 34128</strain>
    </source>
</reference>
<dbReference type="InterPro" id="IPR052337">
    <property type="entry name" value="SAT4-like"/>
</dbReference>
<name>A0A9W9KFW1_9EURO</name>
<organism evidence="8 9">
    <name type="scientific">Penicillium alfredii</name>
    <dbReference type="NCBI Taxonomy" id="1506179"/>
    <lineage>
        <taxon>Eukaryota</taxon>
        <taxon>Fungi</taxon>
        <taxon>Dikarya</taxon>
        <taxon>Ascomycota</taxon>
        <taxon>Pezizomycotina</taxon>
        <taxon>Eurotiomycetes</taxon>
        <taxon>Eurotiomycetidae</taxon>
        <taxon>Eurotiales</taxon>
        <taxon>Aspergillaceae</taxon>
        <taxon>Penicillium</taxon>
    </lineage>
</organism>
<comment type="subcellular location">
    <subcellularLocation>
        <location evidence="1">Membrane</location>
        <topology evidence="1">Multi-pass membrane protein</topology>
    </subcellularLocation>
</comment>
<keyword evidence="4 6" id="KW-0472">Membrane</keyword>
<sequence>MAGKVSIAALLIGVFGPTDLFWHKLFLWVFCVGIAVPVSTAYAIFGLVQCSPPAALWDNRIHGKCVDAQVVADYGAFTGAYCTFVDVCLALLPATIFLRLHIRPVQKWQLSIVFALNILTSICSAIKSYHLAKLPKSTDFTWASYDVYAWHTGESFAILFCGTIPILKPVLDFIRRQEIISSWREGWKSRSSKSTTQKTSSRSWSDHRVQIGTISSHELGKYRWDETDRESTRVLVGKYGDI</sequence>
<evidence type="ECO:0000256" key="6">
    <source>
        <dbReference type="SAM" id="Phobius"/>
    </source>
</evidence>
<accession>A0A9W9KFW1</accession>
<dbReference type="EMBL" id="JAPMSZ010000004">
    <property type="protein sequence ID" value="KAJ5104281.1"/>
    <property type="molecule type" value="Genomic_DNA"/>
</dbReference>
<evidence type="ECO:0000313" key="8">
    <source>
        <dbReference type="EMBL" id="KAJ5104281.1"/>
    </source>
</evidence>
<comment type="similarity">
    <text evidence="5">Belongs to the SAT4 family.</text>
</comment>